<protein>
    <submittedName>
        <fullName evidence="1">Uncharacterized protein</fullName>
    </submittedName>
</protein>
<sequence>MIKFQIVVNAEIEIEETVHRDRNVDSVNKWLILICSAEVADVPGTLAVDSIEVY</sequence>
<dbReference type="STRING" id="270498.CHK_2737"/>
<keyword evidence="2" id="KW-1185">Reference proteome</keyword>
<organism evidence="1 2">
    <name type="scientific">Christensenella hongkongensis</name>
    <dbReference type="NCBI Taxonomy" id="270498"/>
    <lineage>
        <taxon>Bacteria</taxon>
        <taxon>Bacillati</taxon>
        <taxon>Bacillota</taxon>
        <taxon>Clostridia</taxon>
        <taxon>Christensenellales</taxon>
        <taxon>Christensenellaceae</taxon>
        <taxon>Christensenella</taxon>
    </lineage>
</organism>
<dbReference type="EMBL" id="LAYJ01000122">
    <property type="protein sequence ID" value="KKI49792.1"/>
    <property type="molecule type" value="Genomic_DNA"/>
</dbReference>
<accession>A0A0M2NH91</accession>
<evidence type="ECO:0000313" key="2">
    <source>
        <dbReference type="Proteomes" id="UP000034076"/>
    </source>
</evidence>
<proteinExistence type="predicted"/>
<evidence type="ECO:0000313" key="1">
    <source>
        <dbReference type="EMBL" id="KKI49792.1"/>
    </source>
</evidence>
<reference evidence="1 2" key="1">
    <citation type="submission" date="2015-04" db="EMBL/GenBank/DDBJ databases">
        <title>Draft genome sequence of bacteremic isolate Catabacter hongkongensis type strain HKU16T.</title>
        <authorList>
            <person name="Lau S.K."/>
            <person name="Teng J.L."/>
            <person name="Huang Y."/>
            <person name="Curreem S.O."/>
            <person name="Tsui S.K."/>
            <person name="Woo P.C."/>
        </authorList>
    </citation>
    <scope>NUCLEOTIDE SEQUENCE [LARGE SCALE GENOMIC DNA]</scope>
    <source>
        <strain evidence="1 2">HKU16</strain>
    </source>
</reference>
<dbReference type="Proteomes" id="UP000034076">
    <property type="component" value="Unassembled WGS sequence"/>
</dbReference>
<comment type="caution">
    <text evidence="1">The sequence shown here is derived from an EMBL/GenBank/DDBJ whole genome shotgun (WGS) entry which is preliminary data.</text>
</comment>
<dbReference type="AlphaFoldDB" id="A0A0M2NH91"/>
<name>A0A0M2NH91_9FIRM</name>
<gene>
    <name evidence="1" type="ORF">CHK_2737</name>
</gene>